<dbReference type="AlphaFoldDB" id="A0AB73FZ42"/>
<sequence>MIGALDFSVNTLINTAHAGTIKGLGVVDFIDGLLAAGDGRPTVIVLDNASIHHGIDAATRDRWLMDHRALLFYLPAYRPELNKIEIVWRQLKYRWRNFVTWTKETIDAELAELLRGYGSAFQTNFS</sequence>
<evidence type="ECO:0000313" key="3">
    <source>
        <dbReference type="Proteomes" id="UP000061665"/>
    </source>
</evidence>
<comment type="caution">
    <text evidence="2">The sequence shown here is derived from an EMBL/GenBank/DDBJ whole genome shotgun (WGS) entry which is preliminary data.</text>
</comment>
<dbReference type="Gene3D" id="3.30.420.10">
    <property type="entry name" value="Ribonuclease H-like superfamily/Ribonuclease H"/>
    <property type="match status" value="1"/>
</dbReference>
<evidence type="ECO:0000259" key="1">
    <source>
        <dbReference type="Pfam" id="PF13358"/>
    </source>
</evidence>
<dbReference type="InterPro" id="IPR036397">
    <property type="entry name" value="RNaseH_sf"/>
</dbReference>
<accession>A0AB73FZ42</accession>
<dbReference type="InterPro" id="IPR038717">
    <property type="entry name" value="Tc1-like_DDE_dom"/>
</dbReference>
<protein>
    <submittedName>
        <fullName evidence="2">Transposase</fullName>
    </submittedName>
</protein>
<dbReference type="Pfam" id="PF13358">
    <property type="entry name" value="DDE_3"/>
    <property type="match status" value="1"/>
</dbReference>
<evidence type="ECO:0000313" key="2">
    <source>
        <dbReference type="EMBL" id="KVM28590.1"/>
    </source>
</evidence>
<dbReference type="EMBL" id="LOZE01000083">
    <property type="protein sequence ID" value="KVM28590.1"/>
    <property type="molecule type" value="Genomic_DNA"/>
</dbReference>
<organism evidence="2 3">
    <name type="scientific">Burkholderia ubonensis</name>
    <dbReference type="NCBI Taxonomy" id="101571"/>
    <lineage>
        <taxon>Bacteria</taxon>
        <taxon>Pseudomonadati</taxon>
        <taxon>Pseudomonadota</taxon>
        <taxon>Betaproteobacteria</taxon>
        <taxon>Burkholderiales</taxon>
        <taxon>Burkholderiaceae</taxon>
        <taxon>Burkholderia</taxon>
        <taxon>Burkholderia cepacia complex</taxon>
    </lineage>
</organism>
<dbReference type="Proteomes" id="UP000061665">
    <property type="component" value="Unassembled WGS sequence"/>
</dbReference>
<gene>
    <name evidence="2" type="ORF">WJ53_09000</name>
</gene>
<feature type="domain" description="Tc1-like transposase DDE" evidence="1">
    <location>
        <begin position="2"/>
        <end position="100"/>
    </location>
</feature>
<name>A0AB73FZ42_9BURK</name>
<reference evidence="2 3" key="1">
    <citation type="submission" date="2015-11" db="EMBL/GenBank/DDBJ databases">
        <title>Expanding the genomic diversity of Burkholderia species for the development of highly accurate diagnostics.</title>
        <authorList>
            <person name="Sahl J."/>
            <person name="Keim P."/>
            <person name="Wagner D."/>
        </authorList>
    </citation>
    <scope>NUCLEOTIDE SEQUENCE [LARGE SCALE GENOMIC DNA]</scope>
    <source>
        <strain evidence="2 3">MSMB2058</strain>
    </source>
</reference>
<dbReference type="GO" id="GO:0003676">
    <property type="term" value="F:nucleic acid binding"/>
    <property type="evidence" value="ECO:0007669"/>
    <property type="project" value="InterPro"/>
</dbReference>
<proteinExistence type="predicted"/>